<protein>
    <recommendedName>
        <fullName evidence="4">DUF4258 domain-containing protein</fullName>
    </recommendedName>
</protein>
<accession>A0A1M7ZYS3</accession>
<keyword evidence="1" id="KW-0472">Membrane</keyword>
<reference evidence="3" key="1">
    <citation type="submission" date="2016-12" db="EMBL/GenBank/DDBJ databases">
        <authorList>
            <person name="Varghese N."/>
            <person name="Submissions S."/>
        </authorList>
    </citation>
    <scope>NUCLEOTIDE SEQUENCE [LARGE SCALE GENOMIC DNA]</scope>
    <source>
        <strain evidence="3">DSM 18830</strain>
    </source>
</reference>
<dbReference type="OrthoDB" id="1466970at2"/>
<name>A0A1M7ZYS3_9FLAO</name>
<evidence type="ECO:0000313" key="3">
    <source>
        <dbReference type="Proteomes" id="UP000184611"/>
    </source>
</evidence>
<keyword evidence="1" id="KW-0812">Transmembrane</keyword>
<proteinExistence type="predicted"/>
<organism evidence="2 3">
    <name type="scientific">Flavobacterium cucumis</name>
    <dbReference type="NCBI Taxonomy" id="416016"/>
    <lineage>
        <taxon>Bacteria</taxon>
        <taxon>Pseudomonadati</taxon>
        <taxon>Bacteroidota</taxon>
        <taxon>Flavobacteriia</taxon>
        <taxon>Flavobacteriales</taxon>
        <taxon>Flavobacteriaceae</taxon>
        <taxon>Flavobacterium</taxon>
    </lineage>
</organism>
<evidence type="ECO:0000256" key="1">
    <source>
        <dbReference type="SAM" id="Phobius"/>
    </source>
</evidence>
<keyword evidence="3" id="KW-1185">Reference proteome</keyword>
<dbReference type="AlphaFoldDB" id="A0A1M7ZYS3"/>
<keyword evidence="1" id="KW-1133">Transmembrane helix</keyword>
<sequence>MKFQFRLAYYLFGLFLGGVFVMWFLKAKASDKGVEFCYLPNCRVLKDLRSKSLEIDSPAQKALDAKWVNLEDIRNSLRYGDVDFSKSNEAYRKGKIYVIEGKTSNNEEITITMVNYTNKVLLEKIEKK</sequence>
<feature type="transmembrane region" description="Helical" evidence="1">
    <location>
        <begin position="7"/>
        <end position="25"/>
    </location>
</feature>
<dbReference type="Proteomes" id="UP000184611">
    <property type="component" value="Unassembled WGS sequence"/>
</dbReference>
<gene>
    <name evidence="2" type="ORF">SAMN05443547_2338</name>
</gene>
<dbReference type="EMBL" id="FRYK01000005">
    <property type="protein sequence ID" value="SHO73960.1"/>
    <property type="molecule type" value="Genomic_DNA"/>
</dbReference>
<dbReference type="RefSeq" id="WP_073584653.1">
    <property type="nucleotide sequence ID" value="NZ_CBCSEA010000023.1"/>
</dbReference>
<evidence type="ECO:0000313" key="2">
    <source>
        <dbReference type="EMBL" id="SHO73960.1"/>
    </source>
</evidence>
<dbReference type="STRING" id="416016.SAMN05443547_2338"/>
<evidence type="ECO:0008006" key="4">
    <source>
        <dbReference type="Google" id="ProtNLM"/>
    </source>
</evidence>